<evidence type="ECO:0000256" key="5">
    <source>
        <dbReference type="SAM" id="SignalP"/>
    </source>
</evidence>
<name>A0ABW3M1U1_9PSEU</name>
<reference evidence="8" key="1">
    <citation type="journal article" date="2019" name="Int. J. Syst. Evol. Microbiol.">
        <title>The Global Catalogue of Microorganisms (GCM) 10K type strain sequencing project: providing services to taxonomists for standard genome sequencing and annotation.</title>
        <authorList>
            <consortium name="The Broad Institute Genomics Platform"/>
            <consortium name="The Broad Institute Genome Sequencing Center for Infectious Disease"/>
            <person name="Wu L."/>
            <person name="Ma J."/>
        </authorList>
    </citation>
    <scope>NUCLEOTIDE SEQUENCE [LARGE SCALE GENOMIC DNA]</scope>
    <source>
        <strain evidence="8">JCM 31486</strain>
    </source>
</reference>
<protein>
    <submittedName>
        <fullName evidence="7">NlpC/P60 family protein</fullName>
    </submittedName>
</protein>
<dbReference type="Pfam" id="PF00877">
    <property type="entry name" value="NLPC_P60"/>
    <property type="match status" value="1"/>
</dbReference>
<dbReference type="EMBL" id="JBHTIS010000067">
    <property type="protein sequence ID" value="MFD1044508.1"/>
    <property type="molecule type" value="Genomic_DNA"/>
</dbReference>
<dbReference type="Gene3D" id="3.90.1720.10">
    <property type="entry name" value="endopeptidase domain like (from Nostoc punctiforme)"/>
    <property type="match status" value="1"/>
</dbReference>
<keyword evidence="8" id="KW-1185">Reference proteome</keyword>
<evidence type="ECO:0000256" key="2">
    <source>
        <dbReference type="ARBA" id="ARBA00022670"/>
    </source>
</evidence>
<organism evidence="7 8">
    <name type="scientific">Kibdelosporangium lantanae</name>
    <dbReference type="NCBI Taxonomy" id="1497396"/>
    <lineage>
        <taxon>Bacteria</taxon>
        <taxon>Bacillati</taxon>
        <taxon>Actinomycetota</taxon>
        <taxon>Actinomycetes</taxon>
        <taxon>Pseudonocardiales</taxon>
        <taxon>Pseudonocardiaceae</taxon>
        <taxon>Kibdelosporangium</taxon>
    </lineage>
</organism>
<evidence type="ECO:0000259" key="6">
    <source>
        <dbReference type="PROSITE" id="PS51935"/>
    </source>
</evidence>
<keyword evidence="5" id="KW-0732">Signal</keyword>
<dbReference type="PANTHER" id="PTHR47359">
    <property type="entry name" value="PEPTIDOGLYCAN DL-ENDOPEPTIDASE CWLO"/>
    <property type="match status" value="1"/>
</dbReference>
<dbReference type="InterPro" id="IPR038765">
    <property type="entry name" value="Papain-like_cys_pep_sf"/>
</dbReference>
<dbReference type="Gene3D" id="6.10.250.3150">
    <property type="match status" value="1"/>
</dbReference>
<feature type="chain" id="PRO_5045221757" evidence="5">
    <location>
        <begin position="31"/>
        <end position="345"/>
    </location>
</feature>
<keyword evidence="3" id="KW-0378">Hydrolase</keyword>
<feature type="domain" description="NlpC/P60" evidence="6">
    <location>
        <begin position="224"/>
        <end position="345"/>
    </location>
</feature>
<gene>
    <name evidence="7" type="ORF">ACFQ1S_02335</name>
</gene>
<dbReference type="SUPFAM" id="SSF54001">
    <property type="entry name" value="Cysteine proteinases"/>
    <property type="match status" value="1"/>
</dbReference>
<evidence type="ECO:0000256" key="3">
    <source>
        <dbReference type="ARBA" id="ARBA00022801"/>
    </source>
</evidence>
<evidence type="ECO:0000313" key="7">
    <source>
        <dbReference type="EMBL" id="MFD1044508.1"/>
    </source>
</evidence>
<evidence type="ECO:0000256" key="1">
    <source>
        <dbReference type="ARBA" id="ARBA00007074"/>
    </source>
</evidence>
<dbReference type="Proteomes" id="UP001597045">
    <property type="component" value="Unassembled WGS sequence"/>
</dbReference>
<sequence>MKSHKVMRRTIFTAALIVVVNNLAPVSAIAEPADSAAVQKYKDLNNQAAQLNDAFLKAQEDRAARQADIDKAAADLATAKTAQADAKAKEGEFRDQVDSLSAAAFNGARYDKLSALLTGTSPDDFLARATALDVLSADNNNALKQFKAAVDKATDASNLATDAGRRATEARDAAQKLADDIAAKKKDLDAQIKQLKSQYSNLSPADQAALKGPKDDGVYLNVGTGAAGKAVQFALSRRGDTYDLGGSKPPVFDCSGLTMWAYGQAGVTIPRTSRQQYTVGKAVSKADLQPGDLLFYGGSAATIHHVAMYIGDGMIVHASDYGIPVKSAPLSNGGKDFFGARRIVG</sequence>
<feature type="signal peptide" evidence="5">
    <location>
        <begin position="1"/>
        <end position="30"/>
    </location>
</feature>
<dbReference type="PANTHER" id="PTHR47359:SF3">
    <property type="entry name" value="NLP_P60 DOMAIN-CONTAINING PROTEIN-RELATED"/>
    <property type="match status" value="1"/>
</dbReference>
<keyword evidence="2" id="KW-0645">Protease</keyword>
<accession>A0ABW3M1U1</accession>
<comment type="similarity">
    <text evidence="1">Belongs to the peptidase C40 family.</text>
</comment>
<proteinExistence type="inferred from homology"/>
<evidence type="ECO:0000256" key="4">
    <source>
        <dbReference type="ARBA" id="ARBA00022807"/>
    </source>
</evidence>
<dbReference type="InterPro" id="IPR000064">
    <property type="entry name" value="NLP_P60_dom"/>
</dbReference>
<dbReference type="InterPro" id="IPR051794">
    <property type="entry name" value="PG_Endopeptidase_C40"/>
</dbReference>
<evidence type="ECO:0000313" key="8">
    <source>
        <dbReference type="Proteomes" id="UP001597045"/>
    </source>
</evidence>
<comment type="caution">
    <text evidence="7">The sequence shown here is derived from an EMBL/GenBank/DDBJ whole genome shotgun (WGS) entry which is preliminary data.</text>
</comment>
<keyword evidence="4" id="KW-0788">Thiol protease</keyword>
<dbReference type="PROSITE" id="PS51935">
    <property type="entry name" value="NLPC_P60"/>
    <property type="match status" value="1"/>
</dbReference>